<dbReference type="Proteomes" id="UP000008311">
    <property type="component" value="Unassembled WGS sequence"/>
</dbReference>
<proteinExistence type="predicted"/>
<name>B9T9B9_RICCO</name>
<sequence>MCASPGPDQARLWGSHLPRARQVVELCQGAAPLCEPQQSSLQSKFRSRLTATLIHTHVERTVETETESAIGLVDLGGGHADIEQRAVNLIYSQSAHRFANLTESATHCRKARVADRICRGNRRRIAIQGD</sequence>
<accession>B9T9B9</accession>
<dbReference type="InParanoid" id="B9T9B9"/>
<evidence type="ECO:0000313" key="1">
    <source>
        <dbReference type="EMBL" id="EEF27542.1"/>
    </source>
</evidence>
<organism evidence="1 2">
    <name type="scientific">Ricinus communis</name>
    <name type="common">Castor bean</name>
    <dbReference type="NCBI Taxonomy" id="3988"/>
    <lineage>
        <taxon>Eukaryota</taxon>
        <taxon>Viridiplantae</taxon>
        <taxon>Streptophyta</taxon>
        <taxon>Embryophyta</taxon>
        <taxon>Tracheophyta</taxon>
        <taxon>Spermatophyta</taxon>
        <taxon>Magnoliopsida</taxon>
        <taxon>eudicotyledons</taxon>
        <taxon>Gunneridae</taxon>
        <taxon>Pentapetalae</taxon>
        <taxon>rosids</taxon>
        <taxon>fabids</taxon>
        <taxon>Malpighiales</taxon>
        <taxon>Euphorbiaceae</taxon>
        <taxon>Acalyphoideae</taxon>
        <taxon>Acalypheae</taxon>
        <taxon>Ricinus</taxon>
    </lineage>
</organism>
<reference evidence="2" key="1">
    <citation type="journal article" date="2010" name="Nat. Biotechnol.">
        <title>Draft genome sequence of the oilseed species Ricinus communis.</title>
        <authorList>
            <person name="Chan A.P."/>
            <person name="Crabtree J."/>
            <person name="Zhao Q."/>
            <person name="Lorenzi H."/>
            <person name="Orvis J."/>
            <person name="Puiu D."/>
            <person name="Melake-Berhan A."/>
            <person name="Jones K.M."/>
            <person name="Redman J."/>
            <person name="Chen G."/>
            <person name="Cahoon E.B."/>
            <person name="Gedil M."/>
            <person name="Stanke M."/>
            <person name="Haas B.J."/>
            <person name="Wortman J.R."/>
            <person name="Fraser-Liggett C.M."/>
            <person name="Ravel J."/>
            <person name="Rabinowicz P.D."/>
        </authorList>
    </citation>
    <scope>NUCLEOTIDE SEQUENCE [LARGE SCALE GENOMIC DNA]</scope>
    <source>
        <strain evidence="2">cv. Hale</strain>
    </source>
</reference>
<evidence type="ECO:0000313" key="2">
    <source>
        <dbReference type="Proteomes" id="UP000008311"/>
    </source>
</evidence>
<keyword evidence="2" id="KW-1185">Reference proteome</keyword>
<dbReference type="AlphaFoldDB" id="B9T9B9"/>
<gene>
    <name evidence="1" type="ORF">RCOM_0379670</name>
</gene>
<dbReference type="EMBL" id="EQ975338">
    <property type="protein sequence ID" value="EEF27542.1"/>
    <property type="molecule type" value="Genomic_DNA"/>
</dbReference>
<protein>
    <submittedName>
        <fullName evidence="1">Uncharacterized protein</fullName>
    </submittedName>
</protein>